<keyword evidence="7" id="KW-0547">Nucleotide-binding</keyword>
<dbReference type="Gene3D" id="1.10.287.130">
    <property type="match status" value="1"/>
</dbReference>
<dbReference type="InterPro" id="IPR050980">
    <property type="entry name" value="2C_sensor_his_kinase"/>
</dbReference>
<organism evidence="13 14">
    <name type="scientific">Pseudoalteromonas luteoviolacea</name>
    <dbReference type="NCBI Taxonomy" id="43657"/>
    <lineage>
        <taxon>Bacteria</taxon>
        <taxon>Pseudomonadati</taxon>
        <taxon>Pseudomonadota</taxon>
        <taxon>Gammaproteobacteria</taxon>
        <taxon>Alteromonadales</taxon>
        <taxon>Pseudoalteromonadaceae</taxon>
        <taxon>Pseudoalteromonas</taxon>
    </lineage>
</organism>
<dbReference type="InterPro" id="IPR036890">
    <property type="entry name" value="HATPase_C_sf"/>
</dbReference>
<evidence type="ECO:0000256" key="5">
    <source>
        <dbReference type="ARBA" id="ARBA00022553"/>
    </source>
</evidence>
<name>A0A1C0TUX3_9GAMM</name>
<feature type="domain" description="Histidine kinase" evidence="11">
    <location>
        <begin position="242"/>
        <end position="453"/>
    </location>
</feature>
<comment type="subcellular location">
    <subcellularLocation>
        <location evidence="2">Cell membrane</location>
        <topology evidence="2">Multi-pass membrane protein</topology>
    </subcellularLocation>
</comment>
<dbReference type="InterPro" id="IPR003660">
    <property type="entry name" value="HAMP_dom"/>
</dbReference>
<dbReference type="Pfam" id="PF02518">
    <property type="entry name" value="HATPase_c"/>
    <property type="match status" value="1"/>
</dbReference>
<dbReference type="GO" id="GO:0005886">
    <property type="term" value="C:plasma membrane"/>
    <property type="evidence" value="ECO:0007669"/>
    <property type="project" value="UniProtKB-SubCell"/>
</dbReference>
<dbReference type="SUPFAM" id="SSF47384">
    <property type="entry name" value="Homodimeric domain of signal transducing histidine kinase"/>
    <property type="match status" value="1"/>
</dbReference>
<evidence type="ECO:0000256" key="3">
    <source>
        <dbReference type="ARBA" id="ARBA00012438"/>
    </source>
</evidence>
<dbReference type="InterPro" id="IPR004358">
    <property type="entry name" value="Sig_transdc_His_kin-like_C"/>
</dbReference>
<keyword evidence="10" id="KW-0812">Transmembrane</keyword>
<dbReference type="CDD" id="cd00082">
    <property type="entry name" value="HisKA"/>
    <property type="match status" value="1"/>
</dbReference>
<sequence>MKKRIHIFWHFYLGILLSIVTISLFTIVYFSHIGEEYAIRAFVIDAKQVASYANANAQQAKINDFDWSLEIDKHGLRVSMLEADGVLDYLAPMEFVAQVDRTDVYIDPKRDIYISLHPMTVGNDFLIVREIDFEKEFDKLNTYQKNEIKLNDEEDALNTQFQMTIIIGFVVAIALTLLVLLTWLKKFLRPIQQASLEWREGNLATRIDVTSPEPFYTLFVTMNKMAEDLENLIEEQKVMSFAMSHELRNPLNGLSLAIEVVAREHDYLKDDPAYNKLRRYASELENLSLNILTLAKVSNVESHATFETCNFSNLVAERVEFYSQSNPKIQYQSEIEPDLKLKALPLYLELIVDNIVSNAARYTKSMVTTKLQLSEKWVELIVIDNGPGIAPEQLDFAMMPFSRLDHSRSKSSGGFGLGLAIVGSAVKRLAGTIELTNNVSQGLTVRVKLPNNTH</sequence>
<evidence type="ECO:0000256" key="1">
    <source>
        <dbReference type="ARBA" id="ARBA00000085"/>
    </source>
</evidence>
<dbReference type="InterPro" id="IPR003661">
    <property type="entry name" value="HisK_dim/P_dom"/>
</dbReference>
<dbReference type="AlphaFoldDB" id="A0A1C0TUX3"/>
<feature type="transmembrane region" description="Helical" evidence="10">
    <location>
        <begin position="7"/>
        <end position="30"/>
    </location>
</feature>
<comment type="caution">
    <text evidence="13">The sequence shown here is derived from an EMBL/GenBank/DDBJ whole genome shotgun (WGS) entry which is preliminary data.</text>
</comment>
<dbReference type="OrthoDB" id="9804645at2"/>
<dbReference type="Proteomes" id="UP000093366">
    <property type="component" value="Unassembled WGS sequence"/>
</dbReference>
<dbReference type="PROSITE" id="PS50109">
    <property type="entry name" value="HIS_KIN"/>
    <property type="match status" value="1"/>
</dbReference>
<dbReference type="PROSITE" id="PS50885">
    <property type="entry name" value="HAMP"/>
    <property type="match status" value="1"/>
</dbReference>
<dbReference type="InterPro" id="IPR036097">
    <property type="entry name" value="HisK_dim/P_sf"/>
</dbReference>
<keyword evidence="4" id="KW-1003">Cell membrane</keyword>
<evidence type="ECO:0000313" key="14">
    <source>
        <dbReference type="Proteomes" id="UP000093366"/>
    </source>
</evidence>
<gene>
    <name evidence="13" type="ORF">A7985_03990</name>
</gene>
<reference evidence="14" key="1">
    <citation type="submission" date="2016-07" db="EMBL/GenBank/DDBJ databases">
        <authorList>
            <person name="Florea S."/>
            <person name="Webb J.S."/>
            <person name="Jaromczyk J."/>
            <person name="Schardl C.L."/>
        </authorList>
    </citation>
    <scope>NUCLEOTIDE SEQUENCE [LARGE SCALE GENOMIC DNA]</scope>
    <source>
        <strain evidence="14">IPB1</strain>
    </source>
</reference>
<evidence type="ECO:0000313" key="13">
    <source>
        <dbReference type="EMBL" id="OCQ23119.1"/>
    </source>
</evidence>
<dbReference type="InterPro" id="IPR003594">
    <property type="entry name" value="HATPase_dom"/>
</dbReference>
<dbReference type="PANTHER" id="PTHR44936:SF10">
    <property type="entry name" value="SENSOR PROTEIN RSTB"/>
    <property type="match status" value="1"/>
</dbReference>
<feature type="transmembrane region" description="Helical" evidence="10">
    <location>
        <begin position="161"/>
        <end position="184"/>
    </location>
</feature>
<comment type="catalytic activity">
    <reaction evidence="1">
        <text>ATP + protein L-histidine = ADP + protein N-phospho-L-histidine.</text>
        <dbReference type="EC" id="2.7.13.3"/>
    </reaction>
</comment>
<keyword evidence="6" id="KW-0808">Transferase</keyword>
<dbReference type="EC" id="2.7.13.3" evidence="3"/>
<evidence type="ECO:0000256" key="8">
    <source>
        <dbReference type="ARBA" id="ARBA00022777"/>
    </source>
</evidence>
<dbReference type="InterPro" id="IPR005467">
    <property type="entry name" value="His_kinase_dom"/>
</dbReference>
<evidence type="ECO:0000256" key="10">
    <source>
        <dbReference type="SAM" id="Phobius"/>
    </source>
</evidence>
<dbReference type="PRINTS" id="PR00344">
    <property type="entry name" value="BCTRLSENSOR"/>
</dbReference>
<evidence type="ECO:0000256" key="4">
    <source>
        <dbReference type="ARBA" id="ARBA00022475"/>
    </source>
</evidence>
<protein>
    <recommendedName>
        <fullName evidence="3">histidine kinase</fullName>
        <ecNumber evidence="3">2.7.13.3</ecNumber>
    </recommendedName>
</protein>
<keyword evidence="9" id="KW-0067">ATP-binding</keyword>
<evidence type="ECO:0000256" key="2">
    <source>
        <dbReference type="ARBA" id="ARBA00004651"/>
    </source>
</evidence>
<dbReference type="Gene3D" id="6.10.340.10">
    <property type="match status" value="1"/>
</dbReference>
<evidence type="ECO:0000256" key="7">
    <source>
        <dbReference type="ARBA" id="ARBA00022741"/>
    </source>
</evidence>
<dbReference type="GO" id="GO:0005524">
    <property type="term" value="F:ATP binding"/>
    <property type="evidence" value="ECO:0007669"/>
    <property type="project" value="UniProtKB-KW"/>
</dbReference>
<keyword evidence="5" id="KW-0597">Phosphoprotein</keyword>
<proteinExistence type="predicted"/>
<dbReference type="SMART" id="SM00387">
    <property type="entry name" value="HATPase_c"/>
    <property type="match status" value="1"/>
</dbReference>
<keyword evidence="8" id="KW-0418">Kinase</keyword>
<dbReference type="Gene3D" id="3.30.565.10">
    <property type="entry name" value="Histidine kinase-like ATPase, C-terminal domain"/>
    <property type="match status" value="1"/>
</dbReference>
<keyword evidence="10" id="KW-0472">Membrane</keyword>
<accession>A0A1C0TUX3</accession>
<evidence type="ECO:0000259" key="12">
    <source>
        <dbReference type="PROSITE" id="PS50885"/>
    </source>
</evidence>
<dbReference type="SUPFAM" id="SSF55874">
    <property type="entry name" value="ATPase domain of HSP90 chaperone/DNA topoisomerase II/histidine kinase"/>
    <property type="match status" value="1"/>
</dbReference>
<evidence type="ECO:0000256" key="9">
    <source>
        <dbReference type="ARBA" id="ARBA00022840"/>
    </source>
</evidence>
<feature type="domain" description="HAMP" evidence="12">
    <location>
        <begin position="182"/>
        <end position="234"/>
    </location>
</feature>
<keyword evidence="10" id="KW-1133">Transmembrane helix</keyword>
<evidence type="ECO:0000256" key="6">
    <source>
        <dbReference type="ARBA" id="ARBA00022679"/>
    </source>
</evidence>
<dbReference type="RefSeq" id="WP_065789104.1">
    <property type="nucleotide sequence ID" value="NZ_MAUJ01000001.1"/>
</dbReference>
<dbReference type="EMBL" id="MAUJ01000001">
    <property type="protein sequence ID" value="OCQ23119.1"/>
    <property type="molecule type" value="Genomic_DNA"/>
</dbReference>
<dbReference type="PANTHER" id="PTHR44936">
    <property type="entry name" value="SENSOR PROTEIN CREC"/>
    <property type="match status" value="1"/>
</dbReference>
<evidence type="ECO:0000259" key="11">
    <source>
        <dbReference type="PROSITE" id="PS50109"/>
    </source>
</evidence>
<dbReference type="GO" id="GO:0000155">
    <property type="term" value="F:phosphorelay sensor kinase activity"/>
    <property type="evidence" value="ECO:0007669"/>
    <property type="project" value="InterPro"/>
</dbReference>